<proteinExistence type="predicted"/>
<name>A0A2G2YR47_CAPAN</name>
<gene>
    <name evidence="2" type="ORF">T459_23011</name>
</gene>
<dbReference type="Gramene" id="PHT72226">
    <property type="protein sequence ID" value="PHT72226"/>
    <property type="gene ID" value="T459_23011"/>
</dbReference>
<reference evidence="2 3" key="1">
    <citation type="journal article" date="2014" name="Nat. Genet.">
        <title>Genome sequence of the hot pepper provides insights into the evolution of pungency in Capsicum species.</title>
        <authorList>
            <person name="Kim S."/>
            <person name="Park M."/>
            <person name="Yeom S.I."/>
            <person name="Kim Y.M."/>
            <person name="Lee J.M."/>
            <person name="Lee H.A."/>
            <person name="Seo E."/>
            <person name="Choi J."/>
            <person name="Cheong K."/>
            <person name="Kim K.T."/>
            <person name="Jung K."/>
            <person name="Lee G.W."/>
            <person name="Oh S.K."/>
            <person name="Bae C."/>
            <person name="Kim S.B."/>
            <person name="Lee H.Y."/>
            <person name="Kim S.Y."/>
            <person name="Kim M.S."/>
            <person name="Kang B.C."/>
            <person name="Jo Y.D."/>
            <person name="Yang H.B."/>
            <person name="Jeong H.J."/>
            <person name="Kang W.H."/>
            <person name="Kwon J.K."/>
            <person name="Shin C."/>
            <person name="Lim J.Y."/>
            <person name="Park J.H."/>
            <person name="Huh J.H."/>
            <person name="Kim J.S."/>
            <person name="Kim B.D."/>
            <person name="Cohen O."/>
            <person name="Paran I."/>
            <person name="Suh M.C."/>
            <person name="Lee S.B."/>
            <person name="Kim Y.K."/>
            <person name="Shin Y."/>
            <person name="Noh S.J."/>
            <person name="Park J."/>
            <person name="Seo Y.S."/>
            <person name="Kwon S.Y."/>
            <person name="Kim H.A."/>
            <person name="Park J.M."/>
            <person name="Kim H.J."/>
            <person name="Choi S.B."/>
            <person name="Bosland P.W."/>
            <person name="Reeves G."/>
            <person name="Jo S.H."/>
            <person name="Lee B.W."/>
            <person name="Cho H.T."/>
            <person name="Choi H.S."/>
            <person name="Lee M.S."/>
            <person name="Yu Y."/>
            <person name="Do Choi Y."/>
            <person name="Park B.S."/>
            <person name="van Deynze A."/>
            <person name="Ashrafi H."/>
            <person name="Hill T."/>
            <person name="Kim W.T."/>
            <person name="Pai H.S."/>
            <person name="Ahn H.K."/>
            <person name="Yeam I."/>
            <person name="Giovannoni J.J."/>
            <person name="Rose J.K."/>
            <person name="Sorensen I."/>
            <person name="Lee S.J."/>
            <person name="Kim R.W."/>
            <person name="Choi I.Y."/>
            <person name="Choi B.S."/>
            <person name="Lim J.S."/>
            <person name="Lee Y.H."/>
            <person name="Choi D."/>
        </authorList>
    </citation>
    <scope>NUCLEOTIDE SEQUENCE [LARGE SCALE GENOMIC DNA]</scope>
    <source>
        <strain evidence="3">cv. CM334</strain>
    </source>
</reference>
<organism evidence="2 3">
    <name type="scientific">Capsicum annuum</name>
    <name type="common">Capsicum pepper</name>
    <dbReference type="NCBI Taxonomy" id="4072"/>
    <lineage>
        <taxon>Eukaryota</taxon>
        <taxon>Viridiplantae</taxon>
        <taxon>Streptophyta</taxon>
        <taxon>Embryophyta</taxon>
        <taxon>Tracheophyta</taxon>
        <taxon>Spermatophyta</taxon>
        <taxon>Magnoliopsida</taxon>
        <taxon>eudicotyledons</taxon>
        <taxon>Gunneridae</taxon>
        <taxon>Pentapetalae</taxon>
        <taxon>asterids</taxon>
        <taxon>lamiids</taxon>
        <taxon>Solanales</taxon>
        <taxon>Solanaceae</taxon>
        <taxon>Solanoideae</taxon>
        <taxon>Capsiceae</taxon>
        <taxon>Capsicum</taxon>
    </lineage>
</organism>
<accession>A0A2G2YR47</accession>
<dbReference type="AlphaFoldDB" id="A0A2G2YR47"/>
<sequence length="120" mass="13145">MNMEGSPNSIAVPPGNPNSSQIPGIDYNHPLFIHSSDCKGHTKDACYKLEGYPNEFKSKKKMEASHGHAAYNMSTEPLNEMPSISTYAHDQNTNGIRHQVQEQLGGEMSGPAIYNGQHFG</sequence>
<keyword evidence="3" id="KW-1185">Reference proteome</keyword>
<evidence type="ECO:0000313" key="3">
    <source>
        <dbReference type="Proteomes" id="UP000222542"/>
    </source>
</evidence>
<evidence type="ECO:0000256" key="1">
    <source>
        <dbReference type="SAM" id="MobiDB-lite"/>
    </source>
</evidence>
<protein>
    <submittedName>
        <fullName evidence="2">Uncharacterized protein</fullName>
    </submittedName>
</protein>
<evidence type="ECO:0000313" key="2">
    <source>
        <dbReference type="EMBL" id="PHT72226.1"/>
    </source>
</evidence>
<comment type="caution">
    <text evidence="2">The sequence shown here is derived from an EMBL/GenBank/DDBJ whole genome shotgun (WGS) entry which is preliminary data.</text>
</comment>
<dbReference type="EMBL" id="AYRZ02000009">
    <property type="protein sequence ID" value="PHT72226.1"/>
    <property type="molecule type" value="Genomic_DNA"/>
</dbReference>
<feature type="region of interest" description="Disordered" evidence="1">
    <location>
        <begin position="1"/>
        <end position="23"/>
    </location>
</feature>
<dbReference type="Proteomes" id="UP000222542">
    <property type="component" value="Unassembled WGS sequence"/>
</dbReference>
<reference evidence="2 3" key="2">
    <citation type="journal article" date="2017" name="Genome Biol.">
        <title>New reference genome sequences of hot pepper reveal the massive evolution of plant disease-resistance genes by retroduplication.</title>
        <authorList>
            <person name="Kim S."/>
            <person name="Park J."/>
            <person name="Yeom S.I."/>
            <person name="Kim Y.M."/>
            <person name="Seo E."/>
            <person name="Kim K.T."/>
            <person name="Kim M.S."/>
            <person name="Lee J.M."/>
            <person name="Cheong K."/>
            <person name="Shin H.S."/>
            <person name="Kim S.B."/>
            <person name="Han K."/>
            <person name="Lee J."/>
            <person name="Park M."/>
            <person name="Lee H.A."/>
            <person name="Lee H.Y."/>
            <person name="Lee Y."/>
            <person name="Oh S."/>
            <person name="Lee J.H."/>
            <person name="Choi E."/>
            <person name="Choi E."/>
            <person name="Lee S.E."/>
            <person name="Jeon J."/>
            <person name="Kim H."/>
            <person name="Choi G."/>
            <person name="Song H."/>
            <person name="Lee J."/>
            <person name="Lee S.C."/>
            <person name="Kwon J.K."/>
            <person name="Lee H.Y."/>
            <person name="Koo N."/>
            <person name="Hong Y."/>
            <person name="Kim R.W."/>
            <person name="Kang W.H."/>
            <person name="Huh J.H."/>
            <person name="Kang B.C."/>
            <person name="Yang T.J."/>
            <person name="Lee Y.H."/>
            <person name="Bennetzen J.L."/>
            <person name="Choi D."/>
        </authorList>
    </citation>
    <scope>NUCLEOTIDE SEQUENCE [LARGE SCALE GENOMIC DNA]</scope>
    <source>
        <strain evidence="3">cv. CM334</strain>
    </source>
</reference>